<feature type="region of interest" description="Disordered" evidence="4">
    <location>
        <begin position="18"/>
        <end position="51"/>
    </location>
</feature>
<evidence type="ECO:0000256" key="4">
    <source>
        <dbReference type="SAM" id="MobiDB-lite"/>
    </source>
</evidence>
<sequence length="353" mass="40097">MHTTQEWALSAHQNMFQAKSAHRKAIDQQDRSSRAHDEAMSDNMGGRTRWETPDITRPCWVDLLLPGPHRQSSLEQKVRTSQRMLEKLQHRAQSLENSIQHTKQTLGKLEEALEAKDRWTDAKSMGVDNHRMGIIWAGEGESDIWTKLWKIIGDQPPAFVGPDGNHLDAPLILCSWRMEQRERRPLREQVRDHVEVSLETEKAALLDSQRRLQDVIQKTKQTVQALENKLEEVRQDIQQKSQAQKRVSRQRDKTGLALSVDELCLRTTSRSLEQIVDRSAFLRTAGGNLPPARGGSRGTARGADARREVAALESFRNEVLRQKEALRLNQSAIHREEAAKVGGSAWDALLLCG</sequence>
<evidence type="ECO:0000256" key="2">
    <source>
        <dbReference type="ARBA" id="ARBA00022490"/>
    </source>
</evidence>
<proteinExistence type="predicted"/>
<keyword evidence="2" id="KW-0963">Cytoplasm</keyword>
<dbReference type="Pfam" id="PF03148">
    <property type="entry name" value="Tektin"/>
    <property type="match status" value="1"/>
</dbReference>
<reference evidence="5 6" key="1">
    <citation type="submission" date="2024-02" db="EMBL/GenBank/DDBJ databases">
        <authorList>
            <person name="Chen Y."/>
            <person name="Shah S."/>
            <person name="Dougan E. K."/>
            <person name="Thang M."/>
            <person name="Chan C."/>
        </authorList>
    </citation>
    <scope>NUCLEOTIDE SEQUENCE [LARGE SCALE GENOMIC DNA]</scope>
</reference>
<evidence type="ECO:0000256" key="1">
    <source>
        <dbReference type="ARBA" id="ARBA00004496"/>
    </source>
</evidence>
<organism evidence="5 6">
    <name type="scientific">Durusdinium trenchii</name>
    <dbReference type="NCBI Taxonomy" id="1381693"/>
    <lineage>
        <taxon>Eukaryota</taxon>
        <taxon>Sar</taxon>
        <taxon>Alveolata</taxon>
        <taxon>Dinophyceae</taxon>
        <taxon>Suessiales</taxon>
        <taxon>Symbiodiniaceae</taxon>
        <taxon>Durusdinium</taxon>
    </lineage>
</organism>
<feature type="coiled-coil region" evidence="3">
    <location>
        <begin position="71"/>
        <end position="112"/>
    </location>
</feature>
<name>A0ABP0NST1_9DINO</name>
<evidence type="ECO:0008006" key="7">
    <source>
        <dbReference type="Google" id="ProtNLM"/>
    </source>
</evidence>
<evidence type="ECO:0000313" key="6">
    <source>
        <dbReference type="Proteomes" id="UP001642464"/>
    </source>
</evidence>
<evidence type="ECO:0000256" key="3">
    <source>
        <dbReference type="SAM" id="Coils"/>
    </source>
</evidence>
<dbReference type="EMBL" id="CAXAMM010030025">
    <property type="protein sequence ID" value="CAK9065837.1"/>
    <property type="molecule type" value="Genomic_DNA"/>
</dbReference>
<feature type="coiled-coil region" evidence="3">
    <location>
        <begin position="209"/>
        <end position="250"/>
    </location>
</feature>
<protein>
    <recommendedName>
        <fullName evidence="7">Tektin</fullName>
    </recommendedName>
</protein>
<comment type="caution">
    <text evidence="5">The sequence shown here is derived from an EMBL/GenBank/DDBJ whole genome shotgun (WGS) entry which is preliminary data.</text>
</comment>
<keyword evidence="3" id="KW-0175">Coiled coil</keyword>
<feature type="non-terminal residue" evidence="5">
    <location>
        <position position="353"/>
    </location>
</feature>
<evidence type="ECO:0000313" key="5">
    <source>
        <dbReference type="EMBL" id="CAK9065837.1"/>
    </source>
</evidence>
<feature type="compositionally biased region" description="Basic and acidic residues" evidence="4">
    <location>
        <begin position="24"/>
        <end position="39"/>
    </location>
</feature>
<keyword evidence="6" id="KW-1185">Reference proteome</keyword>
<dbReference type="InterPro" id="IPR048256">
    <property type="entry name" value="Tektin-like"/>
</dbReference>
<dbReference type="Proteomes" id="UP001642464">
    <property type="component" value="Unassembled WGS sequence"/>
</dbReference>
<gene>
    <name evidence="5" type="ORF">SCF082_LOCUS33623</name>
</gene>
<accession>A0ABP0NST1</accession>
<comment type="subcellular location">
    <subcellularLocation>
        <location evidence="1">Cytoplasm</location>
    </subcellularLocation>
</comment>